<dbReference type="Proteomes" id="UP000268048">
    <property type="component" value="Chromosome"/>
</dbReference>
<evidence type="ECO:0000313" key="2">
    <source>
        <dbReference type="Proteomes" id="UP000268048"/>
    </source>
</evidence>
<sequence length="66" mass="6970">MSARNRPSDVGHCGGLEADDKGCGARLSRGGRQLFFSPAAALPGQGFASSWLDSQPVHCVCRARPR</sequence>
<evidence type="ECO:0000313" key="1">
    <source>
        <dbReference type="EMBL" id="AZE50575.1"/>
    </source>
</evidence>
<accession>A0A3G7TTY7</accession>
<organism evidence="1 2">
    <name type="scientific">Pseudomonas chlororaphis</name>
    <dbReference type="NCBI Taxonomy" id="587753"/>
    <lineage>
        <taxon>Bacteria</taxon>
        <taxon>Pseudomonadati</taxon>
        <taxon>Pseudomonadota</taxon>
        <taxon>Gammaproteobacteria</taxon>
        <taxon>Pseudomonadales</taxon>
        <taxon>Pseudomonadaceae</taxon>
        <taxon>Pseudomonas</taxon>
    </lineage>
</organism>
<dbReference type="AlphaFoldDB" id="A0A3G7TTY7"/>
<name>A0A3G7TTY7_9PSED</name>
<dbReference type="EMBL" id="CP027753">
    <property type="protein sequence ID" value="AZE50575.1"/>
    <property type="molecule type" value="Genomic_DNA"/>
</dbReference>
<reference evidence="1 2" key="1">
    <citation type="submission" date="2018-03" db="EMBL/GenBank/DDBJ databases">
        <title>Diversity of phytobeneficial traits revealed by whole-genome analysis of worldwide-isolated phenazine-producing Pseudomonas spp.</title>
        <authorList>
            <person name="Biessy A."/>
            <person name="Novinscak A."/>
            <person name="Blom J."/>
            <person name="Leger G."/>
            <person name="Thomashow L.S."/>
            <person name="Cazorla F.M."/>
            <person name="Josic D."/>
            <person name="Filion M."/>
        </authorList>
    </citation>
    <scope>NUCLEOTIDE SEQUENCE [LARGE SCALE GENOMIC DNA]</scope>
    <source>
        <strain evidence="1 2">B25</strain>
    </source>
</reference>
<proteinExistence type="predicted"/>
<gene>
    <name evidence="1" type="ORF">C4K04_4924</name>
</gene>
<protein>
    <submittedName>
        <fullName evidence="1">Uncharacterized protein</fullName>
    </submittedName>
</protein>